<dbReference type="OrthoDB" id="3239511at2759"/>
<organism evidence="2 3">
    <name type="scientific">Coniophora puteana (strain RWD-64-598)</name>
    <name type="common">Brown rot fungus</name>
    <dbReference type="NCBI Taxonomy" id="741705"/>
    <lineage>
        <taxon>Eukaryota</taxon>
        <taxon>Fungi</taxon>
        <taxon>Dikarya</taxon>
        <taxon>Basidiomycota</taxon>
        <taxon>Agaricomycotina</taxon>
        <taxon>Agaricomycetes</taxon>
        <taxon>Agaricomycetidae</taxon>
        <taxon>Boletales</taxon>
        <taxon>Coniophorineae</taxon>
        <taxon>Coniophoraceae</taxon>
        <taxon>Coniophora</taxon>
    </lineage>
</organism>
<keyword evidence="3" id="KW-1185">Reference proteome</keyword>
<evidence type="ECO:0000313" key="3">
    <source>
        <dbReference type="Proteomes" id="UP000053558"/>
    </source>
</evidence>
<dbReference type="Pfam" id="PF18759">
    <property type="entry name" value="Plavaka"/>
    <property type="match status" value="1"/>
</dbReference>
<dbReference type="InterPro" id="IPR041078">
    <property type="entry name" value="Plavaka"/>
</dbReference>
<comment type="caution">
    <text evidence="2">The sequence shown here is derived from an EMBL/GenBank/DDBJ whole genome shotgun (WGS) entry which is preliminary data.</text>
</comment>
<dbReference type="AlphaFoldDB" id="A0A5M3MEY9"/>
<reference evidence="3" key="1">
    <citation type="journal article" date="2012" name="Science">
        <title>The Paleozoic origin of enzymatic lignin decomposition reconstructed from 31 fungal genomes.</title>
        <authorList>
            <person name="Floudas D."/>
            <person name="Binder M."/>
            <person name="Riley R."/>
            <person name="Barry K."/>
            <person name="Blanchette R.A."/>
            <person name="Henrissat B."/>
            <person name="Martinez A.T."/>
            <person name="Otillar R."/>
            <person name="Spatafora J.W."/>
            <person name="Yadav J.S."/>
            <person name="Aerts A."/>
            <person name="Benoit I."/>
            <person name="Boyd A."/>
            <person name="Carlson A."/>
            <person name="Copeland A."/>
            <person name="Coutinho P.M."/>
            <person name="de Vries R.P."/>
            <person name="Ferreira P."/>
            <person name="Findley K."/>
            <person name="Foster B."/>
            <person name="Gaskell J."/>
            <person name="Glotzer D."/>
            <person name="Gorecki P."/>
            <person name="Heitman J."/>
            <person name="Hesse C."/>
            <person name="Hori C."/>
            <person name="Igarashi K."/>
            <person name="Jurgens J.A."/>
            <person name="Kallen N."/>
            <person name="Kersten P."/>
            <person name="Kohler A."/>
            <person name="Kuees U."/>
            <person name="Kumar T.K.A."/>
            <person name="Kuo A."/>
            <person name="LaButti K."/>
            <person name="Larrondo L.F."/>
            <person name="Lindquist E."/>
            <person name="Ling A."/>
            <person name="Lombard V."/>
            <person name="Lucas S."/>
            <person name="Lundell T."/>
            <person name="Martin R."/>
            <person name="McLaughlin D.J."/>
            <person name="Morgenstern I."/>
            <person name="Morin E."/>
            <person name="Murat C."/>
            <person name="Nagy L.G."/>
            <person name="Nolan M."/>
            <person name="Ohm R.A."/>
            <person name="Patyshakuliyeva A."/>
            <person name="Rokas A."/>
            <person name="Ruiz-Duenas F.J."/>
            <person name="Sabat G."/>
            <person name="Salamov A."/>
            <person name="Samejima M."/>
            <person name="Schmutz J."/>
            <person name="Slot J.C."/>
            <person name="St John F."/>
            <person name="Stenlid J."/>
            <person name="Sun H."/>
            <person name="Sun S."/>
            <person name="Syed K."/>
            <person name="Tsang A."/>
            <person name="Wiebenga A."/>
            <person name="Young D."/>
            <person name="Pisabarro A."/>
            <person name="Eastwood D.C."/>
            <person name="Martin F."/>
            <person name="Cullen D."/>
            <person name="Grigoriev I.V."/>
            <person name="Hibbett D.S."/>
        </authorList>
    </citation>
    <scope>NUCLEOTIDE SEQUENCE [LARGE SCALE GENOMIC DNA]</scope>
    <source>
        <strain evidence="3">RWD-64-598 SS2</strain>
    </source>
</reference>
<feature type="compositionally biased region" description="Low complexity" evidence="1">
    <location>
        <begin position="470"/>
        <end position="479"/>
    </location>
</feature>
<accession>A0A5M3MEY9</accession>
<dbReference type="GeneID" id="19209447"/>
<dbReference type="Proteomes" id="UP000053558">
    <property type="component" value="Unassembled WGS sequence"/>
</dbReference>
<proteinExistence type="predicted"/>
<name>A0A5M3MEY9_CONPW</name>
<evidence type="ECO:0000313" key="2">
    <source>
        <dbReference type="EMBL" id="EIW77151.1"/>
    </source>
</evidence>
<feature type="region of interest" description="Disordered" evidence="1">
    <location>
        <begin position="466"/>
        <end position="501"/>
    </location>
</feature>
<gene>
    <name evidence="2" type="ORF">CONPUDRAFT_75943</name>
</gene>
<dbReference type="RefSeq" id="XP_007772431.1">
    <property type="nucleotide sequence ID" value="XM_007774241.1"/>
</dbReference>
<dbReference type="KEGG" id="cput:CONPUDRAFT_75943"/>
<protein>
    <submittedName>
        <fullName evidence="2">Uncharacterized protein</fullName>
    </submittedName>
</protein>
<dbReference type="EMBL" id="JH711584">
    <property type="protein sequence ID" value="EIW77151.1"/>
    <property type="molecule type" value="Genomic_DNA"/>
</dbReference>
<feature type="compositionally biased region" description="Polar residues" evidence="1">
    <location>
        <begin position="480"/>
        <end position="492"/>
    </location>
</feature>
<sequence>MFDAKAKGAMATHIKLCMREFEEQEGNRIYEECLLKREHKVRKRIDCEVHAIAEASTSIPTRTMTFNSDNKVPDIHMKFRLSIELKYRVVNGGLEMRVTTAYINELLIDLIAWQSHGIQDRVSPEELTGQGDLLQFIRDVPLPVAYTRALIKETTEKKKDITFKTAKDLRETCDKVAKEFMLEWSLDLLHNEQLAPHFVWDAQCMYKHNGKLGDDGHYVRFINEPWTADQWWDIQVSSLYSSMAKFNPNYEKESLPQYADGPSVPLAYVFYADKTCSSSAGNVQGYPIVARCANLPADIQKRMRSGRQTCCWVATFSTVKLPEDAEKDKTLGWTMLKRVVWHKSVAKMFAGAKHSSQNGFYFSDCCDGIPCWLFLVILILSADYKEQLYLGRMAKKKAAKAALEKESRQPVESAFWLLRSSEPADAVTVDHLHAFHHGVYRKHIYPELLKILGSFEKSRKYLGKLDKQSISRQQKQQNQGYQTSKLSGIFQRTTPSSNTPSTTFVRRVPVATQVQGSMKEYTLHSKNLIFFDVTAQSKISNDHDDWLGPDFAGHFTIGLPSRPQTVKEVVTSHCTRDRAFINFRKALKGYIKNICLQDRKYSGNAMKIRDHFMVQEHRYLKVNCESQEDWKLSTDLLRCMPSFFDKPRYNCVIAHLDGNPDVYGIVHLIFPFKFTVPELGAASKPFHAVLVQWYTAVVDADKGSCTRCIDTDLGFLQVKAQPRSDAFVIPIDSIIRGALLFPDFQ</sequence>
<evidence type="ECO:0000256" key="1">
    <source>
        <dbReference type="SAM" id="MobiDB-lite"/>
    </source>
</evidence>